<dbReference type="EMBL" id="BMDY01000011">
    <property type="protein sequence ID" value="GGB07448.1"/>
    <property type="molecule type" value="Genomic_DNA"/>
</dbReference>
<gene>
    <name evidence="4" type="primary">ppx</name>
    <name evidence="4" type="ORF">GCM10007414_21000</name>
</gene>
<dbReference type="Pfam" id="PF02541">
    <property type="entry name" value="Ppx-GppA"/>
    <property type="match status" value="1"/>
</dbReference>
<keyword evidence="5" id="KW-1185">Reference proteome</keyword>
<dbReference type="InterPro" id="IPR050273">
    <property type="entry name" value="GppA/Ppx_hydrolase"/>
</dbReference>
<dbReference type="InterPro" id="IPR030673">
    <property type="entry name" value="PyroPPase_GppA_Ppx"/>
</dbReference>
<keyword evidence="1" id="KW-0378">Hydrolase</keyword>
<feature type="domain" description="Ppx/GppA phosphatase C-terminal" evidence="3">
    <location>
        <begin position="316"/>
        <end position="486"/>
    </location>
</feature>
<evidence type="ECO:0000313" key="4">
    <source>
        <dbReference type="EMBL" id="GGB07448.1"/>
    </source>
</evidence>
<dbReference type="Gene3D" id="3.30.420.150">
    <property type="entry name" value="Exopolyphosphatase. Domain 2"/>
    <property type="match status" value="1"/>
</dbReference>
<dbReference type="PANTHER" id="PTHR30005">
    <property type="entry name" value="EXOPOLYPHOSPHATASE"/>
    <property type="match status" value="1"/>
</dbReference>
<dbReference type="Proteomes" id="UP000651977">
    <property type="component" value="Unassembled WGS sequence"/>
</dbReference>
<protein>
    <submittedName>
        <fullName evidence="4">Exopolyphosphatase</fullName>
    </submittedName>
</protein>
<dbReference type="InterPro" id="IPR048950">
    <property type="entry name" value="Ppx_GppA_C"/>
</dbReference>
<dbReference type="Gene3D" id="1.10.3210.10">
    <property type="entry name" value="Hypothetical protein af1432"/>
    <property type="match status" value="1"/>
</dbReference>
<dbReference type="InterPro" id="IPR003695">
    <property type="entry name" value="Ppx_GppA_N"/>
</dbReference>
<dbReference type="Gene3D" id="3.30.420.40">
    <property type="match status" value="1"/>
</dbReference>
<name>A0ABQ1I1L7_9ALTE</name>
<dbReference type="CDD" id="cd24053">
    <property type="entry name" value="ASKHA_NBD_EcPPX-GppA-like"/>
    <property type="match status" value="1"/>
</dbReference>
<accession>A0ABQ1I1L7</accession>
<evidence type="ECO:0000256" key="1">
    <source>
        <dbReference type="ARBA" id="ARBA00022801"/>
    </source>
</evidence>
<reference evidence="5" key="1">
    <citation type="journal article" date="2019" name="Int. J. Syst. Evol. Microbiol.">
        <title>The Global Catalogue of Microorganisms (GCM) 10K type strain sequencing project: providing services to taxonomists for standard genome sequencing and annotation.</title>
        <authorList>
            <consortium name="The Broad Institute Genomics Platform"/>
            <consortium name="The Broad Institute Genome Sequencing Center for Infectious Disease"/>
            <person name="Wu L."/>
            <person name="Ma J."/>
        </authorList>
    </citation>
    <scope>NUCLEOTIDE SEQUENCE [LARGE SCALE GENOMIC DNA]</scope>
    <source>
        <strain evidence="5">CGMCC 1.10131</strain>
    </source>
</reference>
<dbReference type="PIRSF" id="PIRSF001267">
    <property type="entry name" value="Pyrophosphatase_GppA_Ppx"/>
    <property type="match status" value="1"/>
</dbReference>
<dbReference type="Pfam" id="PF21447">
    <property type="entry name" value="Ppx-GppA_III"/>
    <property type="match status" value="1"/>
</dbReference>
<proteinExistence type="predicted"/>
<comment type="caution">
    <text evidence="4">The sequence shown here is derived from an EMBL/GenBank/DDBJ whole genome shotgun (WGS) entry which is preliminary data.</text>
</comment>
<dbReference type="SUPFAM" id="SSF109604">
    <property type="entry name" value="HD-domain/PDEase-like"/>
    <property type="match status" value="1"/>
</dbReference>
<dbReference type="InterPro" id="IPR043129">
    <property type="entry name" value="ATPase_NBD"/>
</dbReference>
<evidence type="ECO:0000259" key="2">
    <source>
        <dbReference type="Pfam" id="PF02541"/>
    </source>
</evidence>
<sequence length="501" mass="56179">MFNLSRLLSPKTEQLAALDLGSNSFHLIIADWQDGELKIRDKVKEMVRLGWGLQDDGSLDAAAWNRAQACLDRFGERLREFKPGSVRVVGTKTLRSIIDSEVFLQAAQQRLGHPVEVISGEEEARLIYLGVAHYQAPTNGPRLVVDIGGGSTELALGEGMELKLKESLDMGCVAITKLFFKNGRVSKNRLEKANVYCSQQLFPAVEDYLDHGWQECLGASGTIKAVAKVCAENQFCDADIQLAGLEAILNCYLEAGECNLPLKGLSEERQPVFLGGVVVLHAIFQALNIDTMHAAESALREGLLYELKGRLEHTDIRPSSVQRLAERYHVDSQLSERVDNTCQLLLKQVAETWDLDELETSKLLTWASLLFLVGLDVAHNDYHKHGAYIVENVDLAGFSRIEQQHLAALVLAHRKRFPSKQFPLDNSALLKACLVLRLAVIFNRGKRRQALPEIQFRAAEQQMSLLLEQQWLQNNPLTRADLENEQQYLSQIDYNLDIIEL</sequence>
<feature type="domain" description="Ppx/GppA phosphatase N-terminal" evidence="2">
    <location>
        <begin position="28"/>
        <end position="307"/>
    </location>
</feature>
<organism evidence="4 5">
    <name type="scientific">Agarivorans gilvus</name>
    <dbReference type="NCBI Taxonomy" id="680279"/>
    <lineage>
        <taxon>Bacteria</taxon>
        <taxon>Pseudomonadati</taxon>
        <taxon>Pseudomonadota</taxon>
        <taxon>Gammaproteobacteria</taxon>
        <taxon>Alteromonadales</taxon>
        <taxon>Alteromonadaceae</taxon>
        <taxon>Agarivorans</taxon>
    </lineage>
</organism>
<evidence type="ECO:0000259" key="3">
    <source>
        <dbReference type="Pfam" id="PF21447"/>
    </source>
</evidence>
<evidence type="ECO:0000313" key="5">
    <source>
        <dbReference type="Proteomes" id="UP000651977"/>
    </source>
</evidence>
<dbReference type="SUPFAM" id="SSF53067">
    <property type="entry name" value="Actin-like ATPase domain"/>
    <property type="match status" value="2"/>
</dbReference>
<dbReference type="RefSeq" id="WP_055733026.1">
    <property type="nucleotide sequence ID" value="NZ_BMDY01000011.1"/>
</dbReference>
<dbReference type="PANTHER" id="PTHR30005:SF14">
    <property type="entry name" value="EXOPOLYPHOSPHATASE"/>
    <property type="match status" value="1"/>
</dbReference>